<proteinExistence type="predicted"/>
<gene>
    <name evidence="1" type="ORF">CEXT_474551</name>
</gene>
<keyword evidence="2" id="KW-1185">Reference proteome</keyword>
<dbReference type="EMBL" id="BPLR01003667">
    <property type="protein sequence ID" value="GIX87264.1"/>
    <property type="molecule type" value="Genomic_DNA"/>
</dbReference>
<evidence type="ECO:0000313" key="1">
    <source>
        <dbReference type="EMBL" id="GIX87264.1"/>
    </source>
</evidence>
<comment type="caution">
    <text evidence="1">The sequence shown here is derived from an EMBL/GenBank/DDBJ whole genome shotgun (WGS) entry which is preliminary data.</text>
</comment>
<organism evidence="1 2">
    <name type="scientific">Caerostris extrusa</name>
    <name type="common">Bark spider</name>
    <name type="synonym">Caerostris bankana</name>
    <dbReference type="NCBI Taxonomy" id="172846"/>
    <lineage>
        <taxon>Eukaryota</taxon>
        <taxon>Metazoa</taxon>
        <taxon>Ecdysozoa</taxon>
        <taxon>Arthropoda</taxon>
        <taxon>Chelicerata</taxon>
        <taxon>Arachnida</taxon>
        <taxon>Araneae</taxon>
        <taxon>Araneomorphae</taxon>
        <taxon>Entelegynae</taxon>
        <taxon>Araneoidea</taxon>
        <taxon>Araneidae</taxon>
        <taxon>Caerostris</taxon>
    </lineage>
</organism>
<sequence>MPLRNIRFTQPKREGRSAVGKLPPLSAREVIRDDTTSSLRLSDATQLHSVAFLGLKGEARSINLLSVSPLTDKIHIQRTHYDNGAVIYSCSRLWDVYTLMLMERVVELI</sequence>
<reference evidence="1 2" key="1">
    <citation type="submission" date="2021-06" db="EMBL/GenBank/DDBJ databases">
        <title>Caerostris extrusa draft genome.</title>
        <authorList>
            <person name="Kono N."/>
            <person name="Arakawa K."/>
        </authorList>
    </citation>
    <scope>NUCLEOTIDE SEQUENCE [LARGE SCALE GENOMIC DNA]</scope>
</reference>
<dbReference type="AlphaFoldDB" id="A0AAV4NR55"/>
<protein>
    <submittedName>
        <fullName evidence="1">Uncharacterized protein</fullName>
    </submittedName>
</protein>
<evidence type="ECO:0000313" key="2">
    <source>
        <dbReference type="Proteomes" id="UP001054945"/>
    </source>
</evidence>
<accession>A0AAV4NR55</accession>
<dbReference type="Proteomes" id="UP001054945">
    <property type="component" value="Unassembled WGS sequence"/>
</dbReference>
<name>A0AAV4NR55_CAEEX</name>